<protein>
    <submittedName>
        <fullName evidence="2">(apollo) hypothetical protein</fullName>
    </submittedName>
</protein>
<accession>A0A8S3W204</accession>
<comment type="caution">
    <text evidence="2">The sequence shown here is derived from an EMBL/GenBank/DDBJ whole genome shotgun (WGS) entry which is preliminary data.</text>
</comment>
<sequence>MLTARQSSSFDASASSSVMESYGDTDTIIVKNYVKDLLKSRIFLGRYLERRLISQRTSYRDIVLLSAAEIELKRDLLEVQTKLRNVCTDQHWIGITSSEFLGYNTGVCIWTEIDNQPFGAFWFQIKSIKFRADEVMLTLKCIRHISDSFLELEPILTGAIKNSVENTETKFDNSLESLKESYDDIVHNLKSAISIKNLKEFVTFLFAFVIAVFTGSTAFVNFLGNFILALIREMSVLIKNSTPMFLGVLDFFSKIIGGFYILLAMFFKPNTPVRINKRTLTYNDQPPLYNHYNSRDFD</sequence>
<reference evidence="2" key="1">
    <citation type="submission" date="2021-04" db="EMBL/GenBank/DDBJ databases">
        <authorList>
            <person name="Tunstrom K."/>
        </authorList>
    </citation>
    <scope>NUCLEOTIDE SEQUENCE</scope>
</reference>
<organism evidence="2 3">
    <name type="scientific">Parnassius apollo</name>
    <name type="common">Apollo butterfly</name>
    <name type="synonym">Papilio apollo</name>
    <dbReference type="NCBI Taxonomy" id="110799"/>
    <lineage>
        <taxon>Eukaryota</taxon>
        <taxon>Metazoa</taxon>
        <taxon>Ecdysozoa</taxon>
        <taxon>Arthropoda</taxon>
        <taxon>Hexapoda</taxon>
        <taxon>Insecta</taxon>
        <taxon>Pterygota</taxon>
        <taxon>Neoptera</taxon>
        <taxon>Endopterygota</taxon>
        <taxon>Lepidoptera</taxon>
        <taxon>Glossata</taxon>
        <taxon>Ditrysia</taxon>
        <taxon>Papilionoidea</taxon>
        <taxon>Papilionidae</taxon>
        <taxon>Parnassiinae</taxon>
        <taxon>Parnassini</taxon>
        <taxon>Parnassius</taxon>
        <taxon>Parnassius</taxon>
    </lineage>
</organism>
<feature type="transmembrane region" description="Helical" evidence="1">
    <location>
        <begin position="244"/>
        <end position="267"/>
    </location>
</feature>
<dbReference type="EMBL" id="CAJQZP010000065">
    <property type="protein sequence ID" value="CAG4935920.1"/>
    <property type="molecule type" value="Genomic_DNA"/>
</dbReference>
<proteinExistence type="predicted"/>
<dbReference type="OrthoDB" id="6362496at2759"/>
<evidence type="ECO:0000313" key="3">
    <source>
        <dbReference type="Proteomes" id="UP000691718"/>
    </source>
</evidence>
<gene>
    <name evidence="2" type="ORF">PAPOLLO_LOCUS1081</name>
</gene>
<keyword evidence="1" id="KW-0812">Transmembrane</keyword>
<keyword evidence="1" id="KW-1133">Transmembrane helix</keyword>
<name>A0A8S3W204_PARAO</name>
<keyword evidence="3" id="KW-1185">Reference proteome</keyword>
<evidence type="ECO:0000313" key="2">
    <source>
        <dbReference type="EMBL" id="CAG4935920.1"/>
    </source>
</evidence>
<keyword evidence="1" id="KW-0472">Membrane</keyword>
<dbReference type="Proteomes" id="UP000691718">
    <property type="component" value="Unassembled WGS sequence"/>
</dbReference>
<dbReference type="AlphaFoldDB" id="A0A8S3W204"/>
<evidence type="ECO:0000256" key="1">
    <source>
        <dbReference type="SAM" id="Phobius"/>
    </source>
</evidence>
<feature type="transmembrane region" description="Helical" evidence="1">
    <location>
        <begin position="201"/>
        <end position="224"/>
    </location>
</feature>